<evidence type="ECO:0000313" key="2">
    <source>
        <dbReference type="Proteomes" id="UP000295626"/>
    </source>
</evidence>
<dbReference type="Proteomes" id="UP000295626">
    <property type="component" value="Unassembled WGS sequence"/>
</dbReference>
<comment type="caution">
    <text evidence="1">The sequence shown here is derived from an EMBL/GenBank/DDBJ whole genome shotgun (WGS) entry which is preliminary data.</text>
</comment>
<organism evidence="1 2">
    <name type="scientific">Micromonospora fluostatini</name>
    <dbReference type="NCBI Taxonomy" id="1629071"/>
    <lineage>
        <taxon>Bacteria</taxon>
        <taxon>Bacillati</taxon>
        <taxon>Actinomycetota</taxon>
        <taxon>Actinomycetes</taxon>
        <taxon>Micromonosporales</taxon>
        <taxon>Micromonosporaceae</taxon>
        <taxon>Micromonospora</taxon>
    </lineage>
</organism>
<reference evidence="1 2" key="1">
    <citation type="submission" date="2019-02" db="EMBL/GenBank/DDBJ databases">
        <title>Draft genome sequences of novel Actinobacteria.</title>
        <authorList>
            <person name="Sahin N."/>
            <person name="Ay H."/>
            <person name="Saygin H."/>
        </authorList>
    </citation>
    <scope>NUCLEOTIDE SEQUENCE [LARGE SCALE GENOMIC DNA]</scope>
    <source>
        <strain evidence="1 2">JCM 30529</strain>
    </source>
</reference>
<evidence type="ECO:0000313" key="1">
    <source>
        <dbReference type="EMBL" id="TDC00779.1"/>
    </source>
</evidence>
<protein>
    <submittedName>
        <fullName evidence="1">Uncharacterized protein</fullName>
    </submittedName>
</protein>
<sequence>MSRLRDLGRYWESYQPNRFRTYRIAREWMEAGVAPEDATAWADLGYLPQEAAPLIADGVTAATAGELERHAEETAGGSEALREQRIQQMVDAGELLDPARVIRVQDPNDPTREIIAVRDKPGE</sequence>
<accession>A0ABY2DKU4</accession>
<gene>
    <name evidence="1" type="ORF">E1091_04200</name>
</gene>
<name>A0ABY2DKU4_9ACTN</name>
<proteinExistence type="predicted"/>
<dbReference type="EMBL" id="SMKE01000084">
    <property type="protein sequence ID" value="TDC00779.1"/>
    <property type="molecule type" value="Genomic_DNA"/>
</dbReference>
<keyword evidence="2" id="KW-1185">Reference proteome</keyword>